<evidence type="ECO:0000256" key="2">
    <source>
        <dbReference type="SAM" id="MobiDB-lite"/>
    </source>
</evidence>
<evidence type="ECO:0000313" key="3">
    <source>
        <dbReference type="EMBL" id="RHY03536.1"/>
    </source>
</evidence>
<organism evidence="3 4">
    <name type="scientific">Aphanomyces astaci</name>
    <name type="common">Crayfish plague agent</name>
    <dbReference type="NCBI Taxonomy" id="112090"/>
    <lineage>
        <taxon>Eukaryota</taxon>
        <taxon>Sar</taxon>
        <taxon>Stramenopiles</taxon>
        <taxon>Oomycota</taxon>
        <taxon>Saprolegniomycetes</taxon>
        <taxon>Saprolegniales</taxon>
        <taxon>Verrucalvaceae</taxon>
        <taxon>Aphanomyces</taxon>
    </lineage>
</organism>
<feature type="compositionally biased region" description="Polar residues" evidence="2">
    <location>
        <begin position="220"/>
        <end position="230"/>
    </location>
</feature>
<dbReference type="EMBL" id="QUSZ01007107">
    <property type="protein sequence ID" value="RHY03536.1"/>
    <property type="molecule type" value="Genomic_DNA"/>
</dbReference>
<gene>
    <name evidence="3" type="ORF">DYB36_007643</name>
</gene>
<protein>
    <submittedName>
        <fullName evidence="3">Uncharacterized protein</fullName>
    </submittedName>
</protein>
<accession>A0A397A901</accession>
<feature type="region of interest" description="Disordered" evidence="2">
    <location>
        <begin position="197"/>
        <end position="234"/>
    </location>
</feature>
<sequence>MNLEQVDNAIRQALAEQRAALAEDMRNMKAQFDQAMANARVAVDQAQAQVAEAQATAQHHAAQAHATQTAATLSPAASINQRPKLSKIKWPPFSGKEIYEGLGHNFETWFKLFESTIATDVAFHGSKACVSNSTILDMFARHACPAHSNALIARISHLEKQDPRQLDECVQTLIRLTGTGVNFGRRQHFKSPELKGKANIATGIKSNDRRKNGPDRWKQPNGNTYNSKQCFNRGPKEDPTGKTCHFCHAIGHYESDCNKKKATS</sequence>
<name>A0A397A901_APHAT</name>
<evidence type="ECO:0000256" key="1">
    <source>
        <dbReference type="SAM" id="Coils"/>
    </source>
</evidence>
<evidence type="ECO:0000313" key="4">
    <source>
        <dbReference type="Proteomes" id="UP000265427"/>
    </source>
</evidence>
<proteinExistence type="predicted"/>
<dbReference type="Proteomes" id="UP000265427">
    <property type="component" value="Unassembled WGS sequence"/>
</dbReference>
<dbReference type="AlphaFoldDB" id="A0A397A901"/>
<reference evidence="3 4" key="1">
    <citation type="submission" date="2018-08" db="EMBL/GenBank/DDBJ databases">
        <title>Aphanomyces genome sequencing and annotation.</title>
        <authorList>
            <person name="Minardi D."/>
            <person name="Oidtmann B."/>
            <person name="Van Der Giezen M."/>
            <person name="Studholme D.J."/>
        </authorList>
    </citation>
    <scope>NUCLEOTIDE SEQUENCE [LARGE SCALE GENOMIC DNA]</scope>
    <source>
        <strain evidence="3 4">Kv</strain>
    </source>
</reference>
<comment type="caution">
    <text evidence="3">The sequence shown here is derived from an EMBL/GenBank/DDBJ whole genome shotgun (WGS) entry which is preliminary data.</text>
</comment>
<feature type="compositionally biased region" description="Basic and acidic residues" evidence="2">
    <location>
        <begin position="206"/>
        <end position="218"/>
    </location>
</feature>
<keyword evidence="1" id="KW-0175">Coiled coil</keyword>
<feature type="coiled-coil region" evidence="1">
    <location>
        <begin position="3"/>
        <end position="63"/>
    </location>
</feature>